<reference evidence="1 2" key="1">
    <citation type="journal article" date="2012" name="New Phytol.">
        <title>Insight into trade-off between wood decay and parasitism from the genome of a fungal forest pathogen.</title>
        <authorList>
            <person name="Olson A."/>
            <person name="Aerts A."/>
            <person name="Asiegbu F."/>
            <person name="Belbahri L."/>
            <person name="Bouzid O."/>
            <person name="Broberg A."/>
            <person name="Canback B."/>
            <person name="Coutinho P.M."/>
            <person name="Cullen D."/>
            <person name="Dalman K."/>
            <person name="Deflorio G."/>
            <person name="van Diepen L.T."/>
            <person name="Dunand C."/>
            <person name="Duplessis S."/>
            <person name="Durling M."/>
            <person name="Gonthier P."/>
            <person name="Grimwood J."/>
            <person name="Fossdal C.G."/>
            <person name="Hansson D."/>
            <person name="Henrissat B."/>
            <person name="Hietala A."/>
            <person name="Himmelstrand K."/>
            <person name="Hoffmeister D."/>
            <person name="Hogberg N."/>
            <person name="James T.Y."/>
            <person name="Karlsson M."/>
            <person name="Kohler A."/>
            <person name="Kues U."/>
            <person name="Lee Y.H."/>
            <person name="Lin Y.C."/>
            <person name="Lind M."/>
            <person name="Lindquist E."/>
            <person name="Lombard V."/>
            <person name="Lucas S."/>
            <person name="Lunden K."/>
            <person name="Morin E."/>
            <person name="Murat C."/>
            <person name="Park J."/>
            <person name="Raffaello T."/>
            <person name="Rouze P."/>
            <person name="Salamov A."/>
            <person name="Schmutz J."/>
            <person name="Solheim H."/>
            <person name="Stahlberg J."/>
            <person name="Velez H."/>
            <person name="de Vries R.P."/>
            <person name="Wiebenga A."/>
            <person name="Woodward S."/>
            <person name="Yakovlev I."/>
            <person name="Garbelotto M."/>
            <person name="Martin F."/>
            <person name="Grigoriev I.V."/>
            <person name="Stenlid J."/>
        </authorList>
    </citation>
    <scope>NUCLEOTIDE SEQUENCE [LARGE SCALE GENOMIC DNA]</scope>
    <source>
        <strain evidence="1 2">TC 32-1</strain>
    </source>
</reference>
<accession>W4KQW6</accession>
<dbReference type="Proteomes" id="UP000030671">
    <property type="component" value="Unassembled WGS sequence"/>
</dbReference>
<proteinExistence type="predicted"/>
<evidence type="ECO:0000313" key="2">
    <source>
        <dbReference type="Proteomes" id="UP000030671"/>
    </source>
</evidence>
<organism evidence="1 2">
    <name type="scientific">Heterobasidion irregulare (strain TC 32-1)</name>
    <dbReference type="NCBI Taxonomy" id="747525"/>
    <lineage>
        <taxon>Eukaryota</taxon>
        <taxon>Fungi</taxon>
        <taxon>Dikarya</taxon>
        <taxon>Basidiomycota</taxon>
        <taxon>Agaricomycotina</taxon>
        <taxon>Agaricomycetes</taxon>
        <taxon>Russulales</taxon>
        <taxon>Bondarzewiaceae</taxon>
        <taxon>Heterobasidion</taxon>
        <taxon>Heterobasidion annosum species complex</taxon>
    </lineage>
</organism>
<dbReference type="SUPFAM" id="SSF56112">
    <property type="entry name" value="Protein kinase-like (PK-like)"/>
    <property type="match status" value="1"/>
</dbReference>
<dbReference type="InParanoid" id="W4KQW6"/>
<dbReference type="AlphaFoldDB" id="W4KQW6"/>
<name>W4KQW6_HETIT</name>
<keyword evidence="2" id="KW-1185">Reference proteome</keyword>
<dbReference type="STRING" id="747525.W4KQW6"/>
<protein>
    <recommendedName>
        <fullName evidence="3">Protein kinase domain-containing protein</fullName>
    </recommendedName>
</protein>
<feature type="non-terminal residue" evidence="1">
    <location>
        <position position="72"/>
    </location>
</feature>
<dbReference type="HOGENOM" id="CLU_2729240_0_0_1"/>
<dbReference type="eggNOG" id="ENOG502RBEF">
    <property type="taxonomic scope" value="Eukaryota"/>
</dbReference>
<dbReference type="KEGG" id="hir:HETIRDRAFT_247995"/>
<feature type="non-terminal residue" evidence="1">
    <location>
        <position position="1"/>
    </location>
</feature>
<dbReference type="OrthoDB" id="2687876at2759"/>
<dbReference type="RefSeq" id="XP_009541352.1">
    <property type="nucleotide sequence ID" value="XM_009543057.1"/>
</dbReference>
<dbReference type="InterPro" id="IPR011009">
    <property type="entry name" value="Kinase-like_dom_sf"/>
</dbReference>
<gene>
    <name evidence="1" type="ORF">HETIRDRAFT_247995</name>
</gene>
<dbReference type="GeneID" id="20669218"/>
<sequence length="72" mass="8056">QGVCVPQIMGVYARNGYINIAMEPPHPIFWVEASPDMSIYLKERVIEAFEKIHSRGIAHGDIALRHILIGAD</sequence>
<evidence type="ECO:0000313" key="1">
    <source>
        <dbReference type="EMBL" id="ETW87451.1"/>
    </source>
</evidence>
<dbReference type="EMBL" id="KI925454">
    <property type="protein sequence ID" value="ETW87451.1"/>
    <property type="molecule type" value="Genomic_DNA"/>
</dbReference>
<evidence type="ECO:0008006" key="3">
    <source>
        <dbReference type="Google" id="ProtNLM"/>
    </source>
</evidence>